<evidence type="ECO:0000256" key="2">
    <source>
        <dbReference type="ARBA" id="ARBA00004308"/>
    </source>
</evidence>
<dbReference type="PIRSF" id="PIRSF016302">
    <property type="entry name" value="Man_a_manosd"/>
    <property type="match status" value="1"/>
</dbReference>
<dbReference type="EC" id="3.2.1.101" evidence="4 10"/>
<comment type="catalytic activity">
    <reaction evidence="1 10">
        <text>Random hydrolysis of (1-&gt;6)-alpha-D-mannosidic linkages in unbranched (1-&gt;6)-mannans.</text>
        <dbReference type="EC" id="3.2.1.101"/>
    </reaction>
</comment>
<keyword evidence="5 12" id="KW-0732">Signal</keyword>
<keyword evidence="14" id="KW-1185">Reference proteome</keyword>
<dbReference type="Gene3D" id="1.50.10.20">
    <property type="match status" value="1"/>
</dbReference>
<dbReference type="FunFam" id="1.50.10.20:FF:000006">
    <property type="entry name" value="Mannan endo-1,6-alpha-mannosidase"/>
    <property type="match status" value="1"/>
</dbReference>
<dbReference type="SUPFAM" id="SSF48208">
    <property type="entry name" value="Six-hairpin glycosidases"/>
    <property type="match status" value="1"/>
</dbReference>
<evidence type="ECO:0000256" key="8">
    <source>
        <dbReference type="ARBA" id="ARBA00023180"/>
    </source>
</evidence>
<feature type="chain" id="PRO_5007293275" description="Mannan endo-1,6-alpha-mannosidase" evidence="12">
    <location>
        <begin position="22"/>
        <end position="506"/>
    </location>
</feature>
<evidence type="ECO:0000313" key="13">
    <source>
        <dbReference type="EMBL" id="KXJ89888.1"/>
    </source>
</evidence>
<evidence type="ECO:0000256" key="1">
    <source>
        <dbReference type="ARBA" id="ARBA00001452"/>
    </source>
</evidence>
<evidence type="ECO:0000256" key="7">
    <source>
        <dbReference type="ARBA" id="ARBA00023136"/>
    </source>
</evidence>
<dbReference type="GO" id="GO:0008496">
    <property type="term" value="F:mannan endo-1,6-alpha-mannosidase activity"/>
    <property type="evidence" value="ECO:0007669"/>
    <property type="project" value="UniProtKB-UniRule"/>
</dbReference>
<dbReference type="Proteomes" id="UP000070501">
    <property type="component" value="Unassembled WGS sequence"/>
</dbReference>
<dbReference type="PANTHER" id="PTHR12145:SF36">
    <property type="entry name" value="MANNAN ENDO-1,6-ALPHA-MANNOSIDASE DCW1"/>
    <property type="match status" value="1"/>
</dbReference>
<evidence type="ECO:0000256" key="12">
    <source>
        <dbReference type="SAM" id="SignalP"/>
    </source>
</evidence>
<evidence type="ECO:0000256" key="6">
    <source>
        <dbReference type="ARBA" id="ARBA00022801"/>
    </source>
</evidence>
<evidence type="ECO:0000256" key="10">
    <source>
        <dbReference type="PIRNR" id="PIRNR016302"/>
    </source>
</evidence>
<evidence type="ECO:0000256" key="11">
    <source>
        <dbReference type="SAM" id="Phobius"/>
    </source>
</evidence>
<dbReference type="STRING" id="196109.A0A136IYC8"/>
<keyword evidence="9 10" id="KW-0326">Glycosidase</keyword>
<comment type="similarity">
    <text evidence="3 10">Belongs to the glycosyl hydrolase 76 family.</text>
</comment>
<evidence type="ECO:0000256" key="4">
    <source>
        <dbReference type="ARBA" id="ARBA00012350"/>
    </source>
</evidence>
<gene>
    <name evidence="13" type="ORF">Micbo1qcDRAFT_149749</name>
</gene>
<keyword evidence="11" id="KW-1133">Transmembrane helix</keyword>
<proteinExistence type="inferred from homology"/>
<dbReference type="Pfam" id="PF03663">
    <property type="entry name" value="Glyco_hydro_76"/>
    <property type="match status" value="1"/>
</dbReference>
<dbReference type="AlphaFoldDB" id="A0A136IYC8"/>
<keyword evidence="7 11" id="KW-0472">Membrane</keyword>
<dbReference type="GO" id="GO:0012505">
    <property type="term" value="C:endomembrane system"/>
    <property type="evidence" value="ECO:0007669"/>
    <property type="project" value="UniProtKB-SubCell"/>
</dbReference>
<name>A0A136IYC8_9PEZI</name>
<dbReference type="InterPro" id="IPR014480">
    <property type="entry name" value="Mannan-1_6-alpha_mannosidase"/>
</dbReference>
<keyword evidence="6 10" id="KW-0378">Hydrolase</keyword>
<dbReference type="PANTHER" id="PTHR12145">
    <property type="entry name" value="MANNAN ENDO-1,6-ALPHA-MANNOSIDASE DCW1"/>
    <property type="match status" value="1"/>
</dbReference>
<organism evidence="13 14">
    <name type="scientific">Microdochium bolleyi</name>
    <dbReference type="NCBI Taxonomy" id="196109"/>
    <lineage>
        <taxon>Eukaryota</taxon>
        <taxon>Fungi</taxon>
        <taxon>Dikarya</taxon>
        <taxon>Ascomycota</taxon>
        <taxon>Pezizomycotina</taxon>
        <taxon>Sordariomycetes</taxon>
        <taxon>Xylariomycetidae</taxon>
        <taxon>Xylariales</taxon>
        <taxon>Microdochiaceae</taxon>
        <taxon>Microdochium</taxon>
    </lineage>
</organism>
<sequence length="506" mass="56460">MLSRPLRWLAAAGILARTAVAALPPVDFDDNNSIAAAAKLVAEDMLSFYPRYASDPPGWTLGILPGPPPPKAAGEQQMPGMYYWWHGGAMWGTLIDYRHRFGDKSFDKYITESLLHQTGKNNDFNPANWSLSMGNDDQAFWAMAALGAAETGYPDPPEDQPQWLALAQGTLHSQINPQRRIVDQSNPCNWGLRWQVFPQNNGYDYVNTISNGCFMNMAARTGRYTGNKTYLDLAERTYDLLKELKYIDENFEVHDGGHEKKQCKDINKLTFSYNAAILMQSCAYMYNVTNGGEKWKREIDGLLDRTIKSFFTNSSDPTAPHIAFERNCEYSSLPAEPCNNDMRTFKGYLHRWMASTMKMAPYTESIIMPVLRESARAALKTCTHGPNGRLCGFYWREGAFRTTAPVGQFPDTASMGEQMNVLGALMSVMKTETYRPPFTNTTGGTSGADYNAGLAGDEDPRNRLWKPITAADKAGAGIVTAVLIGAFASTMLWLNWDQMRGRGFGF</sequence>
<keyword evidence="11" id="KW-0812">Transmembrane</keyword>
<evidence type="ECO:0000256" key="5">
    <source>
        <dbReference type="ARBA" id="ARBA00022729"/>
    </source>
</evidence>
<evidence type="ECO:0000313" key="14">
    <source>
        <dbReference type="Proteomes" id="UP000070501"/>
    </source>
</evidence>
<dbReference type="EMBL" id="KQ964254">
    <property type="protein sequence ID" value="KXJ89888.1"/>
    <property type="molecule type" value="Genomic_DNA"/>
</dbReference>
<comment type="subcellular location">
    <subcellularLocation>
        <location evidence="2">Endomembrane system</location>
    </subcellularLocation>
</comment>
<dbReference type="InParanoid" id="A0A136IYC8"/>
<protein>
    <recommendedName>
        <fullName evidence="4 10">Mannan endo-1,6-alpha-mannosidase</fullName>
        <ecNumber evidence="4 10">3.2.1.101</ecNumber>
    </recommendedName>
</protein>
<dbReference type="OrthoDB" id="9984024at2759"/>
<dbReference type="InterPro" id="IPR005198">
    <property type="entry name" value="Glyco_hydro_76"/>
</dbReference>
<keyword evidence="8" id="KW-0325">Glycoprotein</keyword>
<dbReference type="GO" id="GO:0016052">
    <property type="term" value="P:carbohydrate catabolic process"/>
    <property type="evidence" value="ECO:0007669"/>
    <property type="project" value="InterPro"/>
</dbReference>
<evidence type="ECO:0000256" key="9">
    <source>
        <dbReference type="ARBA" id="ARBA00023295"/>
    </source>
</evidence>
<evidence type="ECO:0000256" key="3">
    <source>
        <dbReference type="ARBA" id="ARBA00009699"/>
    </source>
</evidence>
<accession>A0A136IYC8</accession>
<dbReference type="InterPro" id="IPR008928">
    <property type="entry name" value="6-hairpin_glycosidase_sf"/>
</dbReference>
<feature type="transmembrane region" description="Helical" evidence="11">
    <location>
        <begin position="474"/>
        <end position="494"/>
    </location>
</feature>
<dbReference type="GO" id="GO:0009272">
    <property type="term" value="P:fungal-type cell wall biogenesis"/>
    <property type="evidence" value="ECO:0007669"/>
    <property type="project" value="TreeGrafter"/>
</dbReference>
<feature type="signal peptide" evidence="12">
    <location>
        <begin position="1"/>
        <end position="21"/>
    </location>
</feature>
<reference evidence="14" key="1">
    <citation type="submission" date="2016-02" db="EMBL/GenBank/DDBJ databases">
        <title>Draft genome sequence of Microdochium bolleyi, a fungal endophyte of beachgrass.</title>
        <authorList>
            <consortium name="DOE Joint Genome Institute"/>
            <person name="David A.S."/>
            <person name="May G."/>
            <person name="Haridas S."/>
            <person name="Lim J."/>
            <person name="Wang M."/>
            <person name="Labutti K."/>
            <person name="Lipzen A."/>
            <person name="Barry K."/>
            <person name="Grigoriev I.V."/>
        </authorList>
    </citation>
    <scope>NUCLEOTIDE SEQUENCE [LARGE SCALE GENOMIC DNA]</scope>
    <source>
        <strain evidence="14">J235TASD1</strain>
    </source>
</reference>